<evidence type="ECO:0000256" key="1">
    <source>
        <dbReference type="SAM" id="Phobius"/>
    </source>
</evidence>
<dbReference type="AlphaFoldDB" id="H2YBX0"/>
<organism evidence="2 3">
    <name type="scientific">Ciona savignyi</name>
    <name type="common">Pacific transparent sea squirt</name>
    <dbReference type="NCBI Taxonomy" id="51511"/>
    <lineage>
        <taxon>Eukaryota</taxon>
        <taxon>Metazoa</taxon>
        <taxon>Chordata</taxon>
        <taxon>Tunicata</taxon>
        <taxon>Ascidiacea</taxon>
        <taxon>Phlebobranchia</taxon>
        <taxon>Cionidae</taxon>
        <taxon>Ciona</taxon>
    </lineage>
</organism>
<dbReference type="Proteomes" id="UP000007875">
    <property type="component" value="Unassembled WGS sequence"/>
</dbReference>
<accession>H2YBX0</accession>
<feature type="transmembrane region" description="Helical" evidence="1">
    <location>
        <begin position="25"/>
        <end position="44"/>
    </location>
</feature>
<evidence type="ECO:0000313" key="2">
    <source>
        <dbReference type="Ensembl" id="ENSCSAVP00000002818.1"/>
    </source>
</evidence>
<proteinExistence type="predicted"/>
<reference evidence="2" key="2">
    <citation type="submission" date="2025-08" db="UniProtKB">
        <authorList>
            <consortium name="Ensembl"/>
        </authorList>
    </citation>
    <scope>IDENTIFICATION</scope>
</reference>
<protein>
    <submittedName>
        <fullName evidence="2">Uncharacterized protein</fullName>
    </submittedName>
</protein>
<keyword evidence="1" id="KW-1133">Transmembrane helix</keyword>
<dbReference type="GeneTree" id="ENSGT00390000001320"/>
<evidence type="ECO:0000313" key="3">
    <source>
        <dbReference type="Proteomes" id="UP000007875"/>
    </source>
</evidence>
<name>H2YBX0_CIOSA</name>
<dbReference type="Ensembl" id="ENSCSAVT00000002862.1">
    <property type="protein sequence ID" value="ENSCSAVP00000002818.1"/>
    <property type="gene ID" value="ENSCSAVG00000001678.1"/>
</dbReference>
<reference evidence="3" key="1">
    <citation type="submission" date="2003-08" db="EMBL/GenBank/DDBJ databases">
        <authorList>
            <person name="Birren B."/>
            <person name="Nusbaum C."/>
            <person name="Abebe A."/>
            <person name="Abouelleil A."/>
            <person name="Adekoya E."/>
            <person name="Ait-zahra M."/>
            <person name="Allen N."/>
            <person name="Allen T."/>
            <person name="An P."/>
            <person name="Anderson M."/>
            <person name="Anderson S."/>
            <person name="Arachchi H."/>
            <person name="Armbruster J."/>
            <person name="Bachantsang P."/>
            <person name="Baldwin J."/>
            <person name="Barry A."/>
            <person name="Bayul T."/>
            <person name="Blitshsteyn B."/>
            <person name="Bloom T."/>
            <person name="Blye J."/>
            <person name="Boguslavskiy L."/>
            <person name="Borowsky M."/>
            <person name="Boukhgalter B."/>
            <person name="Brunache A."/>
            <person name="Butler J."/>
            <person name="Calixte N."/>
            <person name="Calvo S."/>
            <person name="Camarata J."/>
            <person name="Campo K."/>
            <person name="Chang J."/>
            <person name="Cheshatsang Y."/>
            <person name="Citroen M."/>
            <person name="Collymore A."/>
            <person name="Considine T."/>
            <person name="Cook A."/>
            <person name="Cooke P."/>
            <person name="Corum B."/>
            <person name="Cuomo C."/>
            <person name="David R."/>
            <person name="Dawoe T."/>
            <person name="Degray S."/>
            <person name="Dodge S."/>
            <person name="Dooley K."/>
            <person name="Dorje P."/>
            <person name="Dorjee K."/>
            <person name="Dorris L."/>
            <person name="Duffey N."/>
            <person name="Dupes A."/>
            <person name="Elkins T."/>
            <person name="Engels R."/>
            <person name="Erickson J."/>
            <person name="Farina A."/>
            <person name="Faro S."/>
            <person name="Ferreira P."/>
            <person name="Fischer H."/>
            <person name="Fitzgerald M."/>
            <person name="Foley K."/>
            <person name="Gage D."/>
            <person name="Galagan J."/>
            <person name="Gearin G."/>
            <person name="Gnerre S."/>
            <person name="Gnirke A."/>
            <person name="Goyette A."/>
            <person name="Graham J."/>
            <person name="Grandbois E."/>
            <person name="Gyaltsen K."/>
            <person name="Hafez N."/>
            <person name="Hagopian D."/>
            <person name="Hagos B."/>
            <person name="Hall J."/>
            <person name="Hatcher B."/>
            <person name="Heller A."/>
            <person name="Higgins H."/>
            <person name="Honan T."/>
            <person name="Horn A."/>
            <person name="Houde N."/>
            <person name="Hughes L."/>
            <person name="Hulme W."/>
            <person name="Husby E."/>
            <person name="Iliev I."/>
            <person name="Jaffe D."/>
            <person name="Jones C."/>
            <person name="Kamal M."/>
            <person name="Kamat A."/>
            <person name="Kamvysselis M."/>
            <person name="Karlsson E."/>
            <person name="Kells C."/>
            <person name="Kieu A."/>
            <person name="Kisner P."/>
            <person name="Kodira C."/>
            <person name="Kulbokas E."/>
            <person name="Labutti K."/>
            <person name="Lama D."/>
            <person name="Landers T."/>
            <person name="Leger J."/>
            <person name="Levine S."/>
            <person name="Lewis D."/>
            <person name="Lewis T."/>
            <person name="Lindblad-toh K."/>
            <person name="Liu X."/>
            <person name="Lokyitsang T."/>
            <person name="Lokyitsang Y."/>
            <person name="Lucien O."/>
            <person name="Lui A."/>
            <person name="Ma L.J."/>
            <person name="Mabbitt R."/>
            <person name="Macdonald J."/>
            <person name="Maclean C."/>
            <person name="Major J."/>
            <person name="Manning J."/>
            <person name="Marabella R."/>
            <person name="Maru K."/>
            <person name="Matthews C."/>
            <person name="Mauceli E."/>
            <person name="Mccarthy M."/>
            <person name="Mcdonough S."/>
            <person name="Mcghee T."/>
            <person name="Meldrim J."/>
            <person name="Meneus L."/>
            <person name="Mesirov J."/>
            <person name="Mihalev A."/>
            <person name="Mihova T."/>
            <person name="Mikkelsen T."/>
            <person name="Mlenga V."/>
            <person name="Moru K."/>
            <person name="Mozes J."/>
            <person name="Mulrain L."/>
            <person name="Munson G."/>
            <person name="Naylor J."/>
            <person name="Newes C."/>
            <person name="Nguyen C."/>
            <person name="Nguyen N."/>
            <person name="Nguyen T."/>
            <person name="Nicol R."/>
            <person name="Nielsen C."/>
            <person name="Nizzari M."/>
            <person name="Norbu C."/>
            <person name="Norbu N."/>
            <person name="O'donnell P."/>
            <person name="Okoawo O."/>
            <person name="O'leary S."/>
            <person name="Omotosho B."/>
            <person name="O'neill K."/>
            <person name="Osman S."/>
            <person name="Parker S."/>
            <person name="Perrin D."/>
            <person name="Phunkhang P."/>
            <person name="Piqani B."/>
            <person name="Purcell S."/>
            <person name="Rachupka T."/>
            <person name="Ramasamy U."/>
            <person name="Rameau R."/>
            <person name="Ray V."/>
            <person name="Raymond C."/>
            <person name="Retta R."/>
            <person name="Richardson S."/>
            <person name="Rise C."/>
            <person name="Rodriguez J."/>
            <person name="Rogers J."/>
            <person name="Rogov P."/>
            <person name="Rutman M."/>
            <person name="Schupbach R."/>
            <person name="Seaman C."/>
            <person name="Settipalli S."/>
            <person name="Sharpe T."/>
            <person name="Sheridan J."/>
            <person name="Sherpa N."/>
            <person name="Shi J."/>
            <person name="Smirnov S."/>
            <person name="Smith C."/>
            <person name="Sougnez C."/>
            <person name="Spencer B."/>
            <person name="Stalker J."/>
            <person name="Stange-thomann N."/>
            <person name="Stavropoulos S."/>
            <person name="Stetson K."/>
            <person name="Stone C."/>
            <person name="Stone S."/>
            <person name="Stubbs M."/>
            <person name="Talamas J."/>
            <person name="Tchuinga P."/>
            <person name="Tenzing P."/>
            <person name="Tesfaye S."/>
            <person name="Theodore J."/>
            <person name="Thoulutsang Y."/>
            <person name="Topham K."/>
            <person name="Towey S."/>
            <person name="Tsamla T."/>
            <person name="Tsomo N."/>
            <person name="Vallee D."/>
            <person name="Vassiliev H."/>
            <person name="Venkataraman V."/>
            <person name="Vinson J."/>
            <person name="Vo A."/>
            <person name="Wade C."/>
            <person name="Wang S."/>
            <person name="Wangchuk T."/>
            <person name="Wangdi T."/>
            <person name="Whittaker C."/>
            <person name="Wilkinson J."/>
            <person name="Wu Y."/>
            <person name="Wyman D."/>
            <person name="Yadav S."/>
            <person name="Yang S."/>
            <person name="Yang X."/>
            <person name="Yeager S."/>
            <person name="Yee E."/>
            <person name="Young G."/>
            <person name="Zainoun J."/>
            <person name="Zembeck L."/>
            <person name="Zimmer A."/>
            <person name="Zody M."/>
            <person name="Lander E."/>
        </authorList>
    </citation>
    <scope>NUCLEOTIDE SEQUENCE [LARGE SCALE GENOMIC DNA]</scope>
</reference>
<reference evidence="2" key="3">
    <citation type="submission" date="2025-09" db="UniProtKB">
        <authorList>
            <consortium name="Ensembl"/>
        </authorList>
    </citation>
    <scope>IDENTIFICATION</scope>
</reference>
<keyword evidence="1" id="KW-0472">Membrane</keyword>
<dbReference type="InterPro" id="IPR009125">
    <property type="entry name" value="ATPMK"/>
</dbReference>
<sequence>MGGDVEAPFELKGWKVYFNSYTQKGRINCVVASIAAPFVIYGLVKAMKGNKQVAEK</sequence>
<keyword evidence="1" id="KW-0812">Transmembrane</keyword>
<keyword evidence="3" id="KW-1185">Reference proteome</keyword>
<dbReference type="InParanoid" id="H2YBX0"/>
<dbReference type="HOGENOM" id="CLU_212287_0_0_1"/>
<dbReference type="Pfam" id="PF14960">
    <property type="entry name" value="ATP_synth_reg"/>
    <property type="match status" value="1"/>
</dbReference>